<protein>
    <recommendedName>
        <fullName evidence="4">Phosphoribosylglycinamide formyltransferase</fullName>
        <ecNumber evidence="4">2.1.2.2</ecNumber>
    </recommendedName>
    <alternativeName>
        <fullName evidence="4">5'-phosphoribosylglycinamide transformylase</fullName>
    </alternativeName>
    <alternativeName>
        <fullName evidence="4">GAR transformylase</fullName>
        <shortName evidence="4">GART</shortName>
    </alternativeName>
</protein>
<comment type="function">
    <text evidence="4">Catalyzes the transfer of a formyl group from 10-formyltetrahydrofolate to 5-phospho-ribosyl-glycinamide (GAR), producing 5-phospho-ribosyl-N-formylglycinamide (FGAR) and tetrahydrofolate.</text>
</comment>
<dbReference type="UniPathway" id="UPA00074">
    <property type="reaction ID" value="UER00126"/>
</dbReference>
<dbReference type="EMBL" id="CP016757">
    <property type="protein sequence ID" value="ANZ44889.1"/>
    <property type="molecule type" value="Genomic_DNA"/>
</dbReference>
<dbReference type="GO" id="GO:0005829">
    <property type="term" value="C:cytosol"/>
    <property type="evidence" value="ECO:0007669"/>
    <property type="project" value="TreeGrafter"/>
</dbReference>
<dbReference type="GeneID" id="83057648"/>
<accession>A0A1B2I4J8</accession>
<dbReference type="PANTHER" id="PTHR43369:SF2">
    <property type="entry name" value="PHOSPHORIBOSYLGLYCINAMIDE FORMYLTRANSFERASE"/>
    <property type="match status" value="1"/>
</dbReference>
<dbReference type="AlphaFoldDB" id="A0A1B2I4J8"/>
<comment type="pathway">
    <text evidence="1 4">Purine metabolism; IMP biosynthesis via de novo pathway; N(2)-formyl-N(1)-(5-phospho-D-ribosyl)glycinamide from N(1)-(5-phospho-D-ribosyl)glycinamide (10-formyl THF route): step 1/1.</text>
</comment>
<evidence type="ECO:0000259" key="5">
    <source>
        <dbReference type="Pfam" id="PF00551"/>
    </source>
</evidence>
<dbReference type="HAMAP" id="MF_01930">
    <property type="entry name" value="PurN"/>
    <property type="match status" value="1"/>
</dbReference>
<evidence type="ECO:0000313" key="6">
    <source>
        <dbReference type="EMBL" id="ANZ44889.1"/>
    </source>
</evidence>
<dbReference type="PANTHER" id="PTHR43369">
    <property type="entry name" value="PHOSPHORIBOSYLGLYCINAMIDE FORMYLTRANSFERASE"/>
    <property type="match status" value="1"/>
</dbReference>
<dbReference type="STRING" id="1197717.BED41_07260"/>
<dbReference type="RefSeq" id="WP_066744450.1">
    <property type="nucleotide sequence ID" value="NZ_CP016757.1"/>
</dbReference>
<dbReference type="Pfam" id="PF00551">
    <property type="entry name" value="Formyl_trans_N"/>
    <property type="match status" value="1"/>
</dbReference>
<comment type="similarity">
    <text evidence="4">Belongs to the GART family.</text>
</comment>
<proteinExistence type="inferred from homology"/>
<evidence type="ECO:0000256" key="4">
    <source>
        <dbReference type="HAMAP-Rule" id="MF_01930"/>
    </source>
</evidence>
<keyword evidence="2 4" id="KW-0808">Transferase</keyword>
<evidence type="ECO:0000256" key="3">
    <source>
        <dbReference type="ARBA" id="ARBA00022755"/>
    </source>
</evidence>
<evidence type="ECO:0000256" key="1">
    <source>
        <dbReference type="ARBA" id="ARBA00005054"/>
    </source>
</evidence>
<dbReference type="CDD" id="cd08645">
    <property type="entry name" value="FMT_core_GART"/>
    <property type="match status" value="1"/>
</dbReference>
<comment type="caution">
    <text evidence="4">Lacks conserved residue(s) required for the propagation of feature annotation.</text>
</comment>
<dbReference type="Proteomes" id="UP000093044">
    <property type="component" value="Chromosome"/>
</dbReference>
<feature type="site" description="Raises pKa of active site His" evidence="4">
    <location>
        <position position="146"/>
    </location>
</feature>
<reference evidence="6" key="1">
    <citation type="submission" date="2016-08" db="EMBL/GenBank/DDBJ databases">
        <title>Complete genome of Cloacibacillus porcorum.</title>
        <authorList>
            <person name="Looft T."/>
            <person name="Bayles D.O."/>
            <person name="Alt D.P."/>
        </authorList>
    </citation>
    <scope>NUCLEOTIDE SEQUENCE [LARGE SCALE GENOMIC DNA]</scope>
    <source>
        <strain evidence="6">CL-84</strain>
    </source>
</reference>
<feature type="binding site" evidence="4">
    <location>
        <begin position="14"/>
        <end position="16"/>
    </location>
    <ligand>
        <name>N(1)-(5-phospho-beta-D-ribosyl)glycinamide</name>
        <dbReference type="ChEBI" id="CHEBI:143788"/>
    </ligand>
</feature>
<evidence type="ECO:0000313" key="7">
    <source>
        <dbReference type="Proteomes" id="UP000093044"/>
    </source>
</evidence>
<name>A0A1B2I4J8_9BACT</name>
<dbReference type="NCBIfam" id="TIGR00639">
    <property type="entry name" value="PurN"/>
    <property type="match status" value="1"/>
</dbReference>
<dbReference type="InterPro" id="IPR036477">
    <property type="entry name" value="Formyl_transf_N_sf"/>
</dbReference>
<organism evidence="6 7">
    <name type="scientific">Cloacibacillus porcorum</name>
    <dbReference type="NCBI Taxonomy" id="1197717"/>
    <lineage>
        <taxon>Bacteria</taxon>
        <taxon>Thermotogati</taxon>
        <taxon>Synergistota</taxon>
        <taxon>Synergistia</taxon>
        <taxon>Synergistales</taxon>
        <taxon>Synergistaceae</taxon>
        <taxon>Cloacibacillus</taxon>
    </lineage>
</organism>
<dbReference type="KEGG" id="cpor:BED41_07260"/>
<sequence>MYIPRIAILISGTGTNMEALLKASITGELPAQVSFVGSDRLEAKGLSTAAALGAQTRVFFYKRDGRAAAEEAIASAVEETHSDWIVLAGFMRVLSPEFVRRFKGRIINIHPALLPAFPGAHGILDAWNAGVPETGVTVHIVDEEVDHGPILAQEKVRRTADDTLETLEAKIHAVEHQLYKRTLKEFLEKHPVDIDQWKGEEDGKDGN</sequence>
<keyword evidence="7" id="KW-1185">Reference proteome</keyword>
<dbReference type="InterPro" id="IPR002376">
    <property type="entry name" value="Formyl_transf_N"/>
</dbReference>
<dbReference type="GO" id="GO:0004644">
    <property type="term" value="F:phosphoribosylglycinamide formyltransferase activity"/>
    <property type="evidence" value="ECO:0007669"/>
    <property type="project" value="UniProtKB-UniRule"/>
</dbReference>
<feature type="active site" description="Proton donor" evidence="4">
    <location>
        <position position="110"/>
    </location>
</feature>
<dbReference type="Gene3D" id="3.40.50.170">
    <property type="entry name" value="Formyl transferase, N-terminal domain"/>
    <property type="match status" value="1"/>
</dbReference>
<feature type="binding site" evidence="4">
    <location>
        <position position="108"/>
    </location>
    <ligand>
        <name>(6R)-10-formyltetrahydrofolate</name>
        <dbReference type="ChEBI" id="CHEBI:195366"/>
    </ligand>
</feature>
<keyword evidence="3 4" id="KW-0658">Purine biosynthesis</keyword>
<dbReference type="InterPro" id="IPR004607">
    <property type="entry name" value="GART"/>
</dbReference>
<dbReference type="SUPFAM" id="SSF53328">
    <property type="entry name" value="Formyltransferase"/>
    <property type="match status" value="1"/>
</dbReference>
<gene>
    <name evidence="4" type="primary">purN</name>
    <name evidence="6" type="ORF">BED41_07260</name>
</gene>
<dbReference type="GO" id="GO:0006189">
    <property type="term" value="P:'de novo' IMP biosynthetic process"/>
    <property type="evidence" value="ECO:0007669"/>
    <property type="project" value="UniProtKB-UniRule"/>
</dbReference>
<comment type="catalytic activity">
    <reaction evidence="4">
        <text>N(1)-(5-phospho-beta-D-ribosyl)glycinamide + (6R)-10-formyltetrahydrofolate = N(2)-formyl-N(1)-(5-phospho-beta-D-ribosyl)glycinamide + (6S)-5,6,7,8-tetrahydrofolate + H(+)</text>
        <dbReference type="Rhea" id="RHEA:15053"/>
        <dbReference type="ChEBI" id="CHEBI:15378"/>
        <dbReference type="ChEBI" id="CHEBI:57453"/>
        <dbReference type="ChEBI" id="CHEBI:143788"/>
        <dbReference type="ChEBI" id="CHEBI:147286"/>
        <dbReference type="ChEBI" id="CHEBI:195366"/>
        <dbReference type="EC" id="2.1.2.2"/>
    </reaction>
</comment>
<dbReference type="OrthoDB" id="9806170at2"/>
<feature type="domain" description="Formyl transferase N-terminal" evidence="5">
    <location>
        <begin position="5"/>
        <end position="182"/>
    </location>
</feature>
<evidence type="ECO:0000256" key="2">
    <source>
        <dbReference type="ARBA" id="ARBA00022679"/>
    </source>
</evidence>
<dbReference type="EC" id="2.1.2.2" evidence="4"/>
<feature type="binding site" evidence="4">
    <location>
        <position position="66"/>
    </location>
    <ligand>
        <name>(6R)-10-formyltetrahydrofolate</name>
        <dbReference type="ChEBI" id="CHEBI:195366"/>
    </ligand>
</feature>